<gene>
    <name evidence="2" type="ORF">GCM10022224_007150</name>
</gene>
<evidence type="ECO:0000313" key="3">
    <source>
        <dbReference type="Proteomes" id="UP001500902"/>
    </source>
</evidence>
<dbReference type="SUPFAM" id="SSF69572">
    <property type="entry name" value="Activating enzymes of the ubiquitin-like proteins"/>
    <property type="match status" value="1"/>
</dbReference>
<evidence type="ECO:0000313" key="2">
    <source>
        <dbReference type="EMBL" id="GAA3646916.1"/>
    </source>
</evidence>
<accession>A0ABP7B3N0</accession>
<dbReference type="Proteomes" id="UP001500902">
    <property type="component" value="Unassembled WGS sequence"/>
</dbReference>
<organism evidence="2 3">
    <name type="scientific">Nonomuraea antimicrobica</name>
    <dbReference type="NCBI Taxonomy" id="561173"/>
    <lineage>
        <taxon>Bacteria</taxon>
        <taxon>Bacillati</taxon>
        <taxon>Actinomycetota</taxon>
        <taxon>Actinomycetes</taxon>
        <taxon>Streptosporangiales</taxon>
        <taxon>Streptosporangiaceae</taxon>
        <taxon>Nonomuraea</taxon>
    </lineage>
</organism>
<proteinExistence type="predicted"/>
<name>A0ABP7B3N0_9ACTN</name>
<sequence length="355" mass="38321">MTSAIGLDRFAEILASPGHAPEQSWRPCLVRLAAGEHPRFSALCRDHGIALLDTIDRQLDELAGLGAPDGERSRPVETADLAAYGCWAYLPWTAQVAHLLPPDEYLQVVTDRNRDKITRAEQRLLRTKRVGVLGLSVGAEAAVVIAQEHLCGHLVLADFDRLELSNLNRLGAGHADIGLPKTRIAARRIAAIDPYLEVSLVEDEITRDNAGRFLHGLDLLVEECDSAAAKYDTRTAARELGLNVVYAADERGFLSVEPYATHPGLPPFHGLVGPDLAASADRLTALVEWLGGPSALSERSRHSVGLIGGELSGYPQLAGEARYAAGQVAHVARRLLLGERLPPFHGHLDLTGLIT</sequence>
<dbReference type="Pfam" id="PF00899">
    <property type="entry name" value="ThiF"/>
    <property type="match status" value="1"/>
</dbReference>
<keyword evidence="3" id="KW-1185">Reference proteome</keyword>
<reference evidence="3" key="1">
    <citation type="journal article" date="2019" name="Int. J. Syst. Evol. Microbiol.">
        <title>The Global Catalogue of Microorganisms (GCM) 10K type strain sequencing project: providing services to taxonomists for standard genome sequencing and annotation.</title>
        <authorList>
            <consortium name="The Broad Institute Genomics Platform"/>
            <consortium name="The Broad Institute Genome Sequencing Center for Infectious Disease"/>
            <person name="Wu L."/>
            <person name="Ma J."/>
        </authorList>
    </citation>
    <scope>NUCLEOTIDE SEQUENCE [LARGE SCALE GENOMIC DNA]</scope>
    <source>
        <strain evidence="3">JCM 16904</strain>
    </source>
</reference>
<dbReference type="RefSeq" id="WP_344872887.1">
    <property type="nucleotide sequence ID" value="NZ_BAAAZP010000009.1"/>
</dbReference>
<comment type="caution">
    <text evidence="2">The sequence shown here is derived from an EMBL/GenBank/DDBJ whole genome shotgun (WGS) entry which is preliminary data.</text>
</comment>
<dbReference type="CDD" id="cd01483">
    <property type="entry name" value="E1_enzyme_family"/>
    <property type="match status" value="1"/>
</dbReference>
<dbReference type="InterPro" id="IPR000594">
    <property type="entry name" value="ThiF_NAD_FAD-bd"/>
</dbReference>
<evidence type="ECO:0000259" key="1">
    <source>
        <dbReference type="Pfam" id="PF00899"/>
    </source>
</evidence>
<dbReference type="PANTHER" id="PTHR43267">
    <property type="entry name" value="TRNA THREONYLCARBAMOYLADENOSINE DEHYDRATASE"/>
    <property type="match status" value="1"/>
</dbReference>
<dbReference type="EMBL" id="BAAAZP010000009">
    <property type="protein sequence ID" value="GAA3646916.1"/>
    <property type="molecule type" value="Genomic_DNA"/>
</dbReference>
<feature type="domain" description="THIF-type NAD/FAD binding fold" evidence="1">
    <location>
        <begin position="112"/>
        <end position="248"/>
    </location>
</feature>
<protein>
    <recommendedName>
        <fullName evidence="1">THIF-type NAD/FAD binding fold domain-containing protein</fullName>
    </recommendedName>
</protein>
<dbReference type="InterPro" id="IPR035985">
    <property type="entry name" value="Ubiquitin-activating_enz"/>
</dbReference>
<dbReference type="InterPro" id="IPR045886">
    <property type="entry name" value="ThiF/MoeB/HesA"/>
</dbReference>
<dbReference type="Gene3D" id="3.40.50.720">
    <property type="entry name" value="NAD(P)-binding Rossmann-like Domain"/>
    <property type="match status" value="1"/>
</dbReference>
<dbReference type="PANTHER" id="PTHR43267:SF3">
    <property type="entry name" value="THIF PROTEIN"/>
    <property type="match status" value="1"/>
</dbReference>